<evidence type="ECO:0000313" key="2">
    <source>
        <dbReference type="Proteomes" id="UP000183567"/>
    </source>
</evidence>
<keyword evidence="2" id="KW-1185">Reference proteome</keyword>
<reference evidence="1 2" key="1">
    <citation type="submission" date="2016-03" db="EMBL/GenBank/DDBJ databases">
        <title>Comparative genomics of the ectomycorrhizal sister species Rhizopogon vinicolor and Rhizopogon vesiculosus (Basidiomycota: Boletales) reveals a divergence of the mating type B locus.</title>
        <authorList>
            <person name="Mujic A.B."/>
            <person name="Kuo A."/>
            <person name="Tritt A."/>
            <person name="Lipzen A."/>
            <person name="Chen C."/>
            <person name="Johnson J."/>
            <person name="Sharma A."/>
            <person name="Barry K."/>
            <person name="Grigoriev I.V."/>
            <person name="Spatafora J.W."/>
        </authorList>
    </citation>
    <scope>NUCLEOTIDE SEQUENCE [LARGE SCALE GENOMIC DNA]</scope>
    <source>
        <strain evidence="1 2">AM-OR11-056</strain>
    </source>
</reference>
<dbReference type="AlphaFoldDB" id="A0A1J8PSV2"/>
<protein>
    <submittedName>
        <fullName evidence="1">Uncharacterized protein</fullName>
    </submittedName>
</protein>
<accession>A0A1J8PSV2</accession>
<comment type="caution">
    <text evidence="1">The sequence shown here is derived from an EMBL/GenBank/DDBJ whole genome shotgun (WGS) entry which is preliminary data.</text>
</comment>
<dbReference type="Proteomes" id="UP000183567">
    <property type="component" value="Unassembled WGS sequence"/>
</dbReference>
<evidence type="ECO:0000313" key="1">
    <source>
        <dbReference type="EMBL" id="OJA11575.1"/>
    </source>
</evidence>
<name>A0A1J8PSV2_9AGAM</name>
<organism evidence="1 2">
    <name type="scientific">Rhizopogon vesiculosus</name>
    <dbReference type="NCBI Taxonomy" id="180088"/>
    <lineage>
        <taxon>Eukaryota</taxon>
        <taxon>Fungi</taxon>
        <taxon>Dikarya</taxon>
        <taxon>Basidiomycota</taxon>
        <taxon>Agaricomycotina</taxon>
        <taxon>Agaricomycetes</taxon>
        <taxon>Agaricomycetidae</taxon>
        <taxon>Boletales</taxon>
        <taxon>Suillineae</taxon>
        <taxon>Rhizopogonaceae</taxon>
        <taxon>Rhizopogon</taxon>
    </lineage>
</organism>
<dbReference type="PROSITE" id="PS51257">
    <property type="entry name" value="PROKAR_LIPOPROTEIN"/>
    <property type="match status" value="1"/>
</dbReference>
<dbReference type="EMBL" id="LVVM01005001">
    <property type="protein sequence ID" value="OJA11575.1"/>
    <property type="molecule type" value="Genomic_DNA"/>
</dbReference>
<proteinExistence type="predicted"/>
<sequence>MDFRQSTLMWLSPGAFSCFRQPSPTPDSNVGQLRKANS</sequence>
<gene>
    <name evidence="1" type="ORF">AZE42_07508</name>
</gene>